<evidence type="ECO:0000313" key="1">
    <source>
        <dbReference type="EMBL" id="KAF5775003.1"/>
    </source>
</evidence>
<name>A0A9K3HDL2_HELAN</name>
<dbReference type="Proteomes" id="UP000215914">
    <property type="component" value="Unassembled WGS sequence"/>
</dbReference>
<organism evidence="1 2">
    <name type="scientific">Helianthus annuus</name>
    <name type="common">Common sunflower</name>
    <dbReference type="NCBI Taxonomy" id="4232"/>
    <lineage>
        <taxon>Eukaryota</taxon>
        <taxon>Viridiplantae</taxon>
        <taxon>Streptophyta</taxon>
        <taxon>Embryophyta</taxon>
        <taxon>Tracheophyta</taxon>
        <taxon>Spermatophyta</taxon>
        <taxon>Magnoliopsida</taxon>
        <taxon>eudicotyledons</taxon>
        <taxon>Gunneridae</taxon>
        <taxon>Pentapetalae</taxon>
        <taxon>asterids</taxon>
        <taxon>campanulids</taxon>
        <taxon>Asterales</taxon>
        <taxon>Asteraceae</taxon>
        <taxon>Asteroideae</taxon>
        <taxon>Heliantheae alliance</taxon>
        <taxon>Heliantheae</taxon>
        <taxon>Helianthus</taxon>
    </lineage>
</organism>
<reference evidence="1" key="1">
    <citation type="journal article" date="2017" name="Nature">
        <title>The sunflower genome provides insights into oil metabolism, flowering and Asterid evolution.</title>
        <authorList>
            <person name="Badouin H."/>
            <person name="Gouzy J."/>
            <person name="Grassa C.J."/>
            <person name="Murat F."/>
            <person name="Staton S.E."/>
            <person name="Cottret L."/>
            <person name="Lelandais-Briere C."/>
            <person name="Owens G.L."/>
            <person name="Carrere S."/>
            <person name="Mayjonade B."/>
            <person name="Legrand L."/>
            <person name="Gill N."/>
            <person name="Kane N.C."/>
            <person name="Bowers J.E."/>
            <person name="Hubner S."/>
            <person name="Bellec A."/>
            <person name="Berard A."/>
            <person name="Berges H."/>
            <person name="Blanchet N."/>
            <person name="Boniface M.C."/>
            <person name="Brunel D."/>
            <person name="Catrice O."/>
            <person name="Chaidir N."/>
            <person name="Claudel C."/>
            <person name="Donnadieu C."/>
            <person name="Faraut T."/>
            <person name="Fievet G."/>
            <person name="Helmstetter N."/>
            <person name="King M."/>
            <person name="Knapp S.J."/>
            <person name="Lai Z."/>
            <person name="Le Paslier M.C."/>
            <person name="Lippi Y."/>
            <person name="Lorenzon L."/>
            <person name="Mandel J.R."/>
            <person name="Marage G."/>
            <person name="Marchand G."/>
            <person name="Marquand E."/>
            <person name="Bret-Mestries E."/>
            <person name="Morien E."/>
            <person name="Nambeesan S."/>
            <person name="Nguyen T."/>
            <person name="Pegot-Espagnet P."/>
            <person name="Pouilly N."/>
            <person name="Raftis F."/>
            <person name="Sallet E."/>
            <person name="Schiex T."/>
            <person name="Thomas J."/>
            <person name="Vandecasteele C."/>
            <person name="Vares D."/>
            <person name="Vear F."/>
            <person name="Vautrin S."/>
            <person name="Crespi M."/>
            <person name="Mangin B."/>
            <person name="Burke J.M."/>
            <person name="Salse J."/>
            <person name="Munos S."/>
            <person name="Vincourt P."/>
            <person name="Rieseberg L.H."/>
            <person name="Langlade N.B."/>
        </authorList>
    </citation>
    <scope>NUCLEOTIDE SEQUENCE</scope>
    <source>
        <tissue evidence="1">Leaves</tissue>
    </source>
</reference>
<proteinExistence type="predicted"/>
<dbReference type="AlphaFoldDB" id="A0A9K3HDL2"/>
<dbReference type="Gramene" id="mRNA:HanXRQr2_Chr13g0607181">
    <property type="protein sequence ID" value="CDS:HanXRQr2_Chr13g0607181.1"/>
    <property type="gene ID" value="HanXRQr2_Chr13g0607181"/>
</dbReference>
<dbReference type="EMBL" id="MNCJ02000328">
    <property type="protein sequence ID" value="KAF5775003.1"/>
    <property type="molecule type" value="Genomic_DNA"/>
</dbReference>
<gene>
    <name evidence="1" type="ORF">HanXRQr2_Chr13g0607181</name>
</gene>
<protein>
    <submittedName>
        <fullName evidence="1">Uncharacterized protein</fullName>
    </submittedName>
</protein>
<accession>A0A9K3HDL2</accession>
<sequence>MLHSFRPATECWQNRKRRGWWRRPPLQPGVDHLRPGMGPTLPHLLGIQLPHRKTPHWGGQGGLCT</sequence>
<evidence type="ECO:0000313" key="2">
    <source>
        <dbReference type="Proteomes" id="UP000215914"/>
    </source>
</evidence>
<reference evidence="1" key="2">
    <citation type="submission" date="2020-06" db="EMBL/GenBank/DDBJ databases">
        <title>Helianthus annuus Genome sequencing and assembly Release 2.</title>
        <authorList>
            <person name="Gouzy J."/>
            <person name="Langlade N."/>
            <person name="Munos S."/>
        </authorList>
    </citation>
    <scope>NUCLEOTIDE SEQUENCE</scope>
    <source>
        <tissue evidence="1">Leaves</tissue>
    </source>
</reference>
<comment type="caution">
    <text evidence="1">The sequence shown here is derived from an EMBL/GenBank/DDBJ whole genome shotgun (WGS) entry which is preliminary data.</text>
</comment>
<keyword evidence="2" id="KW-1185">Reference proteome</keyword>